<dbReference type="InterPro" id="IPR013762">
    <property type="entry name" value="Integrase-like_cat_sf"/>
</dbReference>
<organism evidence="2 3">
    <name type="scientific">Raoultella terrigena</name>
    <name type="common">Klebsiella terrigena</name>
    <dbReference type="NCBI Taxonomy" id="577"/>
    <lineage>
        <taxon>Bacteria</taxon>
        <taxon>Pseudomonadati</taxon>
        <taxon>Pseudomonadota</taxon>
        <taxon>Gammaproteobacteria</taxon>
        <taxon>Enterobacterales</taxon>
        <taxon>Enterobacteriaceae</taxon>
        <taxon>Klebsiella/Raoultella group</taxon>
        <taxon>Raoultella</taxon>
    </lineage>
</organism>
<dbReference type="InterPro" id="IPR011010">
    <property type="entry name" value="DNA_brk_join_enz"/>
</dbReference>
<sequence length="71" mass="7843">MAKTNAPTLEEAAAIEKVLRYRNETYADAWALNLNLALRISDLLALTYKDVAGTEIRITEGKTKKSAGYPD</sequence>
<evidence type="ECO:0000313" key="3">
    <source>
        <dbReference type="Proteomes" id="UP000339249"/>
    </source>
</evidence>
<dbReference type="AlphaFoldDB" id="A0A4U9D9S5"/>
<proteinExistence type="predicted"/>
<accession>A0A4U9D9S5</accession>
<evidence type="ECO:0000256" key="1">
    <source>
        <dbReference type="ARBA" id="ARBA00023172"/>
    </source>
</evidence>
<dbReference type="GO" id="GO:0003677">
    <property type="term" value="F:DNA binding"/>
    <property type="evidence" value="ECO:0007669"/>
    <property type="project" value="InterPro"/>
</dbReference>
<reference evidence="2 3" key="1">
    <citation type="submission" date="2019-04" db="EMBL/GenBank/DDBJ databases">
        <authorList>
            <consortium name="Pathogen Informatics"/>
        </authorList>
    </citation>
    <scope>NUCLEOTIDE SEQUENCE [LARGE SCALE GENOMIC DNA]</scope>
    <source>
        <strain evidence="2 3">NCTC9185</strain>
    </source>
</reference>
<evidence type="ECO:0000313" key="2">
    <source>
        <dbReference type="EMBL" id="VTN14332.1"/>
    </source>
</evidence>
<dbReference type="EMBL" id="CABDVU010000001">
    <property type="protein sequence ID" value="VTN14332.1"/>
    <property type="molecule type" value="Genomic_DNA"/>
</dbReference>
<dbReference type="SUPFAM" id="SSF56349">
    <property type="entry name" value="DNA breaking-rejoining enzymes"/>
    <property type="match status" value="1"/>
</dbReference>
<keyword evidence="1" id="KW-0233">DNA recombination</keyword>
<protein>
    <recommendedName>
        <fullName evidence="4">Integrase</fullName>
    </recommendedName>
</protein>
<dbReference type="Proteomes" id="UP000339249">
    <property type="component" value="Unassembled WGS sequence"/>
</dbReference>
<name>A0A4U9D9S5_RAOTE</name>
<evidence type="ECO:0008006" key="4">
    <source>
        <dbReference type="Google" id="ProtNLM"/>
    </source>
</evidence>
<dbReference type="GO" id="GO:0015074">
    <property type="term" value="P:DNA integration"/>
    <property type="evidence" value="ECO:0007669"/>
    <property type="project" value="InterPro"/>
</dbReference>
<gene>
    <name evidence="2" type="ORF">NCTC9185_06393</name>
</gene>
<dbReference type="GO" id="GO:0006310">
    <property type="term" value="P:DNA recombination"/>
    <property type="evidence" value="ECO:0007669"/>
    <property type="project" value="UniProtKB-KW"/>
</dbReference>
<dbReference type="Gene3D" id="1.10.443.10">
    <property type="entry name" value="Intergrase catalytic core"/>
    <property type="match status" value="1"/>
</dbReference>